<comment type="caution">
    <text evidence="2">The sequence shown here is derived from an EMBL/GenBank/DDBJ whole genome shotgun (WGS) entry which is preliminary data.</text>
</comment>
<feature type="signal peptide" evidence="1">
    <location>
        <begin position="1"/>
        <end position="21"/>
    </location>
</feature>
<evidence type="ECO:0000256" key="1">
    <source>
        <dbReference type="SAM" id="SignalP"/>
    </source>
</evidence>
<feature type="chain" id="PRO_5040886223" description="DUF4440 domain-containing protein" evidence="1">
    <location>
        <begin position="22"/>
        <end position="139"/>
    </location>
</feature>
<dbReference type="Proteomes" id="UP001139971">
    <property type="component" value="Unassembled WGS sequence"/>
</dbReference>
<name>A0A9X4BLJ6_9GAMM</name>
<dbReference type="EMBL" id="JAOVZO020000018">
    <property type="protein sequence ID" value="MDC8014324.1"/>
    <property type="molecule type" value="Genomic_DNA"/>
</dbReference>
<dbReference type="RefSeq" id="WP_263541960.1">
    <property type="nucleotide sequence ID" value="NZ_JAOVZO020000018.1"/>
</dbReference>
<organism evidence="2 3">
    <name type="scientific">Tahibacter soli</name>
    <dbReference type="NCBI Taxonomy" id="2983605"/>
    <lineage>
        <taxon>Bacteria</taxon>
        <taxon>Pseudomonadati</taxon>
        <taxon>Pseudomonadota</taxon>
        <taxon>Gammaproteobacteria</taxon>
        <taxon>Lysobacterales</taxon>
        <taxon>Rhodanobacteraceae</taxon>
        <taxon>Tahibacter</taxon>
    </lineage>
</organism>
<evidence type="ECO:0000313" key="3">
    <source>
        <dbReference type="Proteomes" id="UP001139971"/>
    </source>
</evidence>
<dbReference type="AlphaFoldDB" id="A0A9X4BLJ6"/>
<evidence type="ECO:0000313" key="2">
    <source>
        <dbReference type="EMBL" id="MDC8014324.1"/>
    </source>
</evidence>
<evidence type="ECO:0008006" key="4">
    <source>
        <dbReference type="Google" id="ProtNLM"/>
    </source>
</evidence>
<keyword evidence="3" id="KW-1185">Reference proteome</keyword>
<proteinExistence type="predicted"/>
<gene>
    <name evidence="2" type="ORF">OD750_017395</name>
</gene>
<accession>A0A9X4BLJ6</accession>
<keyword evidence="1" id="KW-0732">Signal</keyword>
<sequence length="139" mass="16239">MRRWILLPLLALLVFAGAADARSKRDKTLDSTLEEYAATLRWGNFEAGIAYIDPDVLKERPIASIDIERYRQVRVSYYHPQPPVPVGKEEVRVIAEIGIINEHSQSERVVIDRQLWRWDAKAKRWWLMSGLPDITRKDR</sequence>
<protein>
    <recommendedName>
        <fullName evidence="4">DUF4440 domain-containing protein</fullName>
    </recommendedName>
</protein>
<reference evidence="2" key="1">
    <citation type="submission" date="2023-02" db="EMBL/GenBank/DDBJ databases">
        <title>Tahibacter soli sp. nov. isolated from soil.</title>
        <authorList>
            <person name="Baek J.H."/>
            <person name="Lee J.K."/>
            <person name="Choi D.G."/>
            <person name="Jeon C.O."/>
        </authorList>
    </citation>
    <scope>NUCLEOTIDE SEQUENCE</scope>
    <source>
        <strain evidence="2">BL</strain>
    </source>
</reference>